<organism evidence="6">
    <name type="scientific">uncultured Sulfurovum sp</name>
    <dbReference type="NCBI Taxonomy" id="269237"/>
    <lineage>
        <taxon>Bacteria</taxon>
        <taxon>Pseudomonadati</taxon>
        <taxon>Campylobacterota</taxon>
        <taxon>Epsilonproteobacteria</taxon>
        <taxon>Campylobacterales</taxon>
        <taxon>Sulfurovaceae</taxon>
        <taxon>Sulfurovum</taxon>
        <taxon>environmental samples</taxon>
    </lineage>
</organism>
<sequence>MAKQEIILGGGCFWCLEASFQILKGVQEVVSGYANGSLPNPTYKDICTGTSGHAEVVKVVFDDDIIQYEDILDVFFTIHDPTTLNRQGNDIGTQYRSTLLFQNQDEEELYYEIIDEKQESYANEIVTVVEELDYFYVAENYHQDYLRKNPTQGYCRMVVAPKVTKVHQQFSEMINDTF</sequence>
<dbReference type="HAMAP" id="MF_01401">
    <property type="entry name" value="MsrA"/>
    <property type="match status" value="1"/>
</dbReference>
<evidence type="ECO:0000256" key="3">
    <source>
        <dbReference type="ARBA" id="ARBA00048782"/>
    </source>
</evidence>
<dbReference type="PANTHER" id="PTHR43774:SF1">
    <property type="entry name" value="PEPTIDE METHIONINE SULFOXIDE REDUCTASE MSRA 2"/>
    <property type="match status" value="1"/>
</dbReference>
<feature type="active site" evidence="4">
    <location>
        <position position="12"/>
    </location>
</feature>
<gene>
    <name evidence="4" type="primary">msrA</name>
    <name evidence="6" type="ORF">HELGO_WM28102</name>
</gene>
<dbReference type="NCBIfam" id="TIGR00401">
    <property type="entry name" value="msrA"/>
    <property type="match status" value="1"/>
</dbReference>
<comment type="similarity">
    <text evidence="4">Belongs to the MsrA Met sulfoxide reductase family.</text>
</comment>
<protein>
    <recommendedName>
        <fullName evidence="4">Peptide methionine sulfoxide reductase MsrA</fullName>
        <shortName evidence="4">Protein-methionine-S-oxide reductase</shortName>
        <ecNumber evidence="4">1.8.4.11</ecNumber>
    </recommendedName>
    <alternativeName>
        <fullName evidence="4">Peptide-methionine (S)-S-oxide reductase</fullName>
        <shortName evidence="4">Peptide Met(O) reductase</shortName>
    </alternativeName>
</protein>
<reference evidence="6" key="1">
    <citation type="submission" date="2020-01" db="EMBL/GenBank/DDBJ databases">
        <authorList>
            <person name="Meier V. D."/>
            <person name="Meier V D."/>
        </authorList>
    </citation>
    <scope>NUCLEOTIDE SEQUENCE</scope>
    <source>
        <strain evidence="6">HLG_WM_MAG_03</strain>
    </source>
</reference>
<dbReference type="Gene3D" id="3.30.1060.10">
    <property type="entry name" value="Peptide methionine sulphoxide reductase MsrA"/>
    <property type="match status" value="1"/>
</dbReference>
<comment type="function">
    <text evidence="4">Has an important function as a repair enzyme for proteins that have been inactivated by oxidation. Catalyzes the reversible oxidation-reduction of methionine sulfoxide in proteins to methionine.</text>
</comment>
<dbReference type="Pfam" id="PF01625">
    <property type="entry name" value="PMSR"/>
    <property type="match status" value="1"/>
</dbReference>
<accession>A0A6S6RRW5</accession>
<name>A0A6S6RRW5_9BACT</name>
<dbReference type="AlphaFoldDB" id="A0A6S6RRW5"/>
<dbReference type="PANTHER" id="PTHR43774">
    <property type="entry name" value="PEPTIDE METHIONINE SULFOXIDE REDUCTASE"/>
    <property type="match status" value="1"/>
</dbReference>
<keyword evidence="1 4" id="KW-0560">Oxidoreductase</keyword>
<proteinExistence type="inferred from homology"/>
<evidence type="ECO:0000256" key="1">
    <source>
        <dbReference type="ARBA" id="ARBA00023002"/>
    </source>
</evidence>
<dbReference type="EMBL" id="CACVAR010000011">
    <property type="protein sequence ID" value="CAA6798635.1"/>
    <property type="molecule type" value="Genomic_DNA"/>
</dbReference>
<comment type="catalytic activity">
    <reaction evidence="2 4">
        <text>L-methionyl-[protein] + [thioredoxin]-disulfide + H2O = L-methionyl-(S)-S-oxide-[protein] + [thioredoxin]-dithiol</text>
        <dbReference type="Rhea" id="RHEA:14217"/>
        <dbReference type="Rhea" id="RHEA-COMP:10698"/>
        <dbReference type="Rhea" id="RHEA-COMP:10700"/>
        <dbReference type="Rhea" id="RHEA-COMP:12313"/>
        <dbReference type="Rhea" id="RHEA-COMP:12315"/>
        <dbReference type="ChEBI" id="CHEBI:15377"/>
        <dbReference type="ChEBI" id="CHEBI:16044"/>
        <dbReference type="ChEBI" id="CHEBI:29950"/>
        <dbReference type="ChEBI" id="CHEBI:44120"/>
        <dbReference type="ChEBI" id="CHEBI:50058"/>
        <dbReference type="EC" id="1.8.4.11"/>
    </reaction>
</comment>
<evidence type="ECO:0000313" key="6">
    <source>
        <dbReference type="EMBL" id="CAA6798635.1"/>
    </source>
</evidence>
<dbReference type="SUPFAM" id="SSF55068">
    <property type="entry name" value="Peptide methionine sulfoxide reductase"/>
    <property type="match status" value="1"/>
</dbReference>
<evidence type="ECO:0000256" key="2">
    <source>
        <dbReference type="ARBA" id="ARBA00047806"/>
    </source>
</evidence>
<dbReference type="InterPro" id="IPR036509">
    <property type="entry name" value="Met_Sox_Rdtase_MsrA_sf"/>
</dbReference>
<dbReference type="InterPro" id="IPR002569">
    <property type="entry name" value="Met_Sox_Rdtase_MsrA_dom"/>
</dbReference>
<comment type="catalytic activity">
    <reaction evidence="3 4">
        <text>[thioredoxin]-disulfide + L-methionine + H2O = L-methionine (S)-S-oxide + [thioredoxin]-dithiol</text>
        <dbReference type="Rhea" id="RHEA:19993"/>
        <dbReference type="Rhea" id="RHEA-COMP:10698"/>
        <dbReference type="Rhea" id="RHEA-COMP:10700"/>
        <dbReference type="ChEBI" id="CHEBI:15377"/>
        <dbReference type="ChEBI" id="CHEBI:29950"/>
        <dbReference type="ChEBI" id="CHEBI:50058"/>
        <dbReference type="ChEBI" id="CHEBI:57844"/>
        <dbReference type="ChEBI" id="CHEBI:58772"/>
        <dbReference type="EC" id="1.8.4.11"/>
    </reaction>
</comment>
<feature type="domain" description="Peptide methionine sulphoxide reductase MsrA" evidence="5">
    <location>
        <begin position="5"/>
        <end position="155"/>
    </location>
</feature>
<dbReference type="EC" id="1.8.4.11" evidence="4"/>
<evidence type="ECO:0000259" key="5">
    <source>
        <dbReference type="Pfam" id="PF01625"/>
    </source>
</evidence>
<dbReference type="GO" id="GO:0008113">
    <property type="term" value="F:peptide-methionine (S)-S-oxide reductase activity"/>
    <property type="evidence" value="ECO:0007669"/>
    <property type="project" value="UniProtKB-UniRule"/>
</dbReference>
<evidence type="ECO:0000256" key="4">
    <source>
        <dbReference type="HAMAP-Rule" id="MF_01401"/>
    </source>
</evidence>